<evidence type="ECO:0000313" key="5">
    <source>
        <dbReference type="Proteomes" id="UP000544052"/>
    </source>
</evidence>
<name>A0A7W3U046_9LACO</name>
<evidence type="ECO:0000313" key="4">
    <source>
        <dbReference type="Proteomes" id="UP000518255"/>
    </source>
</evidence>
<dbReference type="InterPro" id="IPR021324">
    <property type="entry name" value="DUF2929"/>
</dbReference>
<feature type="transmembrane region" description="Helical" evidence="1">
    <location>
        <begin position="12"/>
        <end position="31"/>
    </location>
</feature>
<dbReference type="EMBL" id="JACIUY010000062">
    <property type="protein sequence ID" value="MBB1086497.1"/>
    <property type="molecule type" value="Genomic_DNA"/>
</dbReference>
<organism evidence="3 4">
    <name type="scientific">Limosilactobacillus fastidiosus</name>
    <dbReference type="NCBI Taxonomy" id="2759855"/>
    <lineage>
        <taxon>Bacteria</taxon>
        <taxon>Bacillati</taxon>
        <taxon>Bacillota</taxon>
        <taxon>Bacilli</taxon>
        <taxon>Lactobacillales</taxon>
        <taxon>Lactobacillaceae</taxon>
        <taxon>Limosilactobacillus</taxon>
    </lineage>
</organism>
<dbReference type="AlphaFoldDB" id="A0A7W3U046"/>
<sequence>MDKEMFRVKLLEANIGGGVIALILGEILAYIDSQLETMTPDYLLTGILAVVFGLVAANCVYFITRKADPSRN</sequence>
<dbReference type="Proteomes" id="UP000544052">
    <property type="component" value="Unassembled WGS sequence"/>
</dbReference>
<keyword evidence="1" id="KW-1133">Transmembrane helix</keyword>
<keyword evidence="1" id="KW-0472">Membrane</keyword>
<reference evidence="4 5" key="1">
    <citation type="submission" date="2020-07" db="EMBL/GenBank/DDBJ databases">
        <title>Description of Limosilactobacillus balticus sp. nov., Limosilactobacillus agrestis sp. nov., Limosilactobacillus albertensis sp. nov., Limosilactobacillus rudii sp. nov., Limosilactobacillus fastidiosus sp. nov., five novel Limosilactobacillus species isolated from the vertebrate gastrointestinal tract, and proposal of 6 subspecies of Limosilactobacillus reuteri adapted to the gastrointestinal tract of specific vertebrate hosts.</title>
        <authorList>
            <person name="Li F."/>
            <person name="Cheng C."/>
            <person name="Zheng J."/>
            <person name="Quevedo R.M."/>
            <person name="Li J."/>
            <person name="Roos S."/>
            <person name="Gaenzle M.G."/>
            <person name="Walter J."/>
        </authorList>
    </citation>
    <scope>NUCLEOTIDE SEQUENCE [LARGE SCALE GENOMIC DNA]</scope>
    <source>
        <strain evidence="3 4">WF-MA3-C</strain>
        <strain evidence="2 5">WF-MO7-1</strain>
    </source>
</reference>
<dbReference type="EMBL" id="JACIUZ010000025">
    <property type="protein sequence ID" value="MBB1062768.1"/>
    <property type="molecule type" value="Genomic_DNA"/>
</dbReference>
<gene>
    <name evidence="3" type="ORF">H5R63_06885</name>
    <name evidence="2" type="ORF">H5R64_02970</name>
</gene>
<keyword evidence="1" id="KW-0812">Transmembrane</keyword>
<dbReference type="Proteomes" id="UP000518255">
    <property type="component" value="Unassembled WGS sequence"/>
</dbReference>
<proteinExistence type="predicted"/>
<keyword evidence="5" id="KW-1185">Reference proteome</keyword>
<evidence type="ECO:0000313" key="3">
    <source>
        <dbReference type="EMBL" id="MBB1086497.1"/>
    </source>
</evidence>
<accession>A0A7W3U046</accession>
<comment type="caution">
    <text evidence="3">The sequence shown here is derived from an EMBL/GenBank/DDBJ whole genome shotgun (WGS) entry which is preliminary data.</text>
</comment>
<evidence type="ECO:0000256" key="1">
    <source>
        <dbReference type="SAM" id="Phobius"/>
    </source>
</evidence>
<dbReference type="Pfam" id="PF11151">
    <property type="entry name" value="DUF2929"/>
    <property type="match status" value="1"/>
</dbReference>
<feature type="transmembrane region" description="Helical" evidence="1">
    <location>
        <begin position="43"/>
        <end position="63"/>
    </location>
</feature>
<evidence type="ECO:0000313" key="2">
    <source>
        <dbReference type="EMBL" id="MBB1062768.1"/>
    </source>
</evidence>
<protein>
    <submittedName>
        <fullName evidence="3">YjzD family protein</fullName>
    </submittedName>
</protein>